<proteinExistence type="predicted"/>
<keyword evidence="9" id="KW-1185">Reference proteome</keyword>
<evidence type="ECO:0000256" key="5">
    <source>
        <dbReference type="ARBA" id="ARBA00023065"/>
    </source>
</evidence>
<evidence type="ECO:0000313" key="8">
    <source>
        <dbReference type="EMBL" id="THU78970.1"/>
    </source>
</evidence>
<gene>
    <name evidence="8" type="ORF">K435DRAFT_973314</name>
</gene>
<keyword evidence="4 7" id="KW-1133">Transmembrane helix</keyword>
<dbReference type="GO" id="GO:1990573">
    <property type="term" value="P:potassium ion import across plasma membrane"/>
    <property type="evidence" value="ECO:0007669"/>
    <property type="project" value="TreeGrafter"/>
</dbReference>
<dbReference type="AlphaFoldDB" id="A0A4S8KTA9"/>
<feature type="transmembrane region" description="Helical" evidence="7">
    <location>
        <begin position="200"/>
        <end position="219"/>
    </location>
</feature>
<dbReference type="Proteomes" id="UP000297245">
    <property type="component" value="Unassembled WGS sequence"/>
</dbReference>
<feature type="transmembrane region" description="Helical" evidence="7">
    <location>
        <begin position="102"/>
        <end position="119"/>
    </location>
</feature>
<dbReference type="OrthoDB" id="9999863at2759"/>
<dbReference type="EMBL" id="ML180101">
    <property type="protein sequence ID" value="THU78970.1"/>
    <property type="molecule type" value="Genomic_DNA"/>
</dbReference>
<evidence type="ECO:0000256" key="2">
    <source>
        <dbReference type="ARBA" id="ARBA00022448"/>
    </source>
</evidence>
<evidence type="ECO:0000313" key="9">
    <source>
        <dbReference type="Proteomes" id="UP000297245"/>
    </source>
</evidence>
<keyword evidence="2" id="KW-0813">Transport</keyword>
<dbReference type="PANTHER" id="PTHR31064">
    <property type="entry name" value="POTASSIUM TRANSPORT PROTEIN DDB_G0292412-RELATED"/>
    <property type="match status" value="1"/>
</dbReference>
<evidence type="ECO:0000256" key="7">
    <source>
        <dbReference type="SAM" id="Phobius"/>
    </source>
</evidence>
<feature type="transmembrane region" description="Helical" evidence="7">
    <location>
        <begin position="36"/>
        <end position="57"/>
    </location>
</feature>
<dbReference type="GO" id="GO:0030007">
    <property type="term" value="P:intracellular potassium ion homeostasis"/>
    <property type="evidence" value="ECO:0007669"/>
    <property type="project" value="TreeGrafter"/>
</dbReference>
<protein>
    <recommendedName>
        <fullName evidence="10">TrkH-domain-containing protein</fullName>
    </recommendedName>
</protein>
<evidence type="ECO:0000256" key="6">
    <source>
        <dbReference type="ARBA" id="ARBA00023136"/>
    </source>
</evidence>
<dbReference type="GO" id="GO:0140107">
    <property type="term" value="F:high-affinity potassium ion transmembrane transporter activity"/>
    <property type="evidence" value="ECO:0007669"/>
    <property type="project" value="TreeGrafter"/>
</dbReference>
<evidence type="ECO:0000256" key="4">
    <source>
        <dbReference type="ARBA" id="ARBA00022989"/>
    </source>
</evidence>
<comment type="subcellular location">
    <subcellularLocation>
        <location evidence="1">Membrane</location>
        <topology evidence="1">Multi-pass membrane protein</topology>
    </subcellularLocation>
</comment>
<sequence length="284" mass="31768">MPVAVVCHNQAVLVTPVVFFVAPGRRRGTTSSRHQTWFLVICLVAFSAIEWIFFEILNIGLPAYESLSTGARIICGLFQGLAARASGFSIVPIASLAPALQFLYVVMMYIAIYAVAMSIRSTNVYEERSLGVFEPPPEDEDEEPEDFGKCAPRQRVGRYLGWHLRRQMSIDIWWLVWAVFLIAIIERGNIMNEDLKWFDLFRVLFELVSAFGGIGLSLGLPTDNFSFAGALKPLSKLIIIVIMVRGRHRGLPVAVDKAVMLPNELVKREQNQPQNETSGEQAVP</sequence>
<keyword evidence="3 7" id="KW-0812">Transmembrane</keyword>
<dbReference type="Pfam" id="PF02386">
    <property type="entry name" value="TrkH"/>
    <property type="match status" value="1"/>
</dbReference>
<evidence type="ECO:0008006" key="10">
    <source>
        <dbReference type="Google" id="ProtNLM"/>
    </source>
</evidence>
<keyword evidence="6 7" id="KW-0472">Membrane</keyword>
<organism evidence="8 9">
    <name type="scientific">Dendrothele bispora (strain CBS 962.96)</name>
    <dbReference type="NCBI Taxonomy" id="1314807"/>
    <lineage>
        <taxon>Eukaryota</taxon>
        <taxon>Fungi</taxon>
        <taxon>Dikarya</taxon>
        <taxon>Basidiomycota</taxon>
        <taxon>Agaricomycotina</taxon>
        <taxon>Agaricomycetes</taxon>
        <taxon>Agaricomycetidae</taxon>
        <taxon>Agaricales</taxon>
        <taxon>Agaricales incertae sedis</taxon>
        <taxon>Dendrothele</taxon>
    </lineage>
</organism>
<dbReference type="InterPro" id="IPR003445">
    <property type="entry name" value="Cat_transpt"/>
</dbReference>
<keyword evidence="5" id="KW-0406">Ion transport</keyword>
<feature type="transmembrane region" description="Helical" evidence="7">
    <location>
        <begin position="172"/>
        <end position="188"/>
    </location>
</feature>
<dbReference type="PANTHER" id="PTHR31064:SF30">
    <property type="entry name" value="HIGH-AFFINITY POTASSIUM TRANSPORT PROTEIN-RELATED"/>
    <property type="match status" value="1"/>
</dbReference>
<evidence type="ECO:0000256" key="1">
    <source>
        <dbReference type="ARBA" id="ARBA00004141"/>
    </source>
</evidence>
<accession>A0A4S8KTA9</accession>
<reference evidence="8 9" key="1">
    <citation type="journal article" date="2019" name="Nat. Ecol. Evol.">
        <title>Megaphylogeny resolves global patterns of mushroom evolution.</title>
        <authorList>
            <person name="Varga T."/>
            <person name="Krizsan K."/>
            <person name="Foldi C."/>
            <person name="Dima B."/>
            <person name="Sanchez-Garcia M."/>
            <person name="Sanchez-Ramirez S."/>
            <person name="Szollosi G.J."/>
            <person name="Szarkandi J.G."/>
            <person name="Papp V."/>
            <person name="Albert L."/>
            <person name="Andreopoulos W."/>
            <person name="Angelini C."/>
            <person name="Antonin V."/>
            <person name="Barry K.W."/>
            <person name="Bougher N.L."/>
            <person name="Buchanan P."/>
            <person name="Buyck B."/>
            <person name="Bense V."/>
            <person name="Catcheside P."/>
            <person name="Chovatia M."/>
            <person name="Cooper J."/>
            <person name="Damon W."/>
            <person name="Desjardin D."/>
            <person name="Finy P."/>
            <person name="Geml J."/>
            <person name="Haridas S."/>
            <person name="Hughes K."/>
            <person name="Justo A."/>
            <person name="Karasinski D."/>
            <person name="Kautmanova I."/>
            <person name="Kiss B."/>
            <person name="Kocsube S."/>
            <person name="Kotiranta H."/>
            <person name="LaButti K.M."/>
            <person name="Lechner B.E."/>
            <person name="Liimatainen K."/>
            <person name="Lipzen A."/>
            <person name="Lukacs Z."/>
            <person name="Mihaltcheva S."/>
            <person name="Morgado L.N."/>
            <person name="Niskanen T."/>
            <person name="Noordeloos M.E."/>
            <person name="Ohm R.A."/>
            <person name="Ortiz-Santana B."/>
            <person name="Ovrebo C."/>
            <person name="Racz N."/>
            <person name="Riley R."/>
            <person name="Savchenko A."/>
            <person name="Shiryaev A."/>
            <person name="Soop K."/>
            <person name="Spirin V."/>
            <person name="Szebenyi C."/>
            <person name="Tomsovsky M."/>
            <person name="Tulloss R.E."/>
            <person name="Uehling J."/>
            <person name="Grigoriev I.V."/>
            <person name="Vagvolgyi C."/>
            <person name="Papp T."/>
            <person name="Martin F.M."/>
            <person name="Miettinen O."/>
            <person name="Hibbett D.S."/>
            <person name="Nagy L.G."/>
        </authorList>
    </citation>
    <scope>NUCLEOTIDE SEQUENCE [LARGE SCALE GENOMIC DNA]</scope>
    <source>
        <strain evidence="8 9">CBS 962.96</strain>
    </source>
</reference>
<dbReference type="InterPro" id="IPR051143">
    <property type="entry name" value="TrkH_K-transport"/>
</dbReference>
<dbReference type="GO" id="GO:0005886">
    <property type="term" value="C:plasma membrane"/>
    <property type="evidence" value="ECO:0007669"/>
    <property type="project" value="TreeGrafter"/>
</dbReference>
<evidence type="ECO:0000256" key="3">
    <source>
        <dbReference type="ARBA" id="ARBA00022692"/>
    </source>
</evidence>
<name>A0A4S8KTA9_DENBC</name>